<evidence type="ECO:0000256" key="2">
    <source>
        <dbReference type="ARBA" id="ARBA00022475"/>
    </source>
</evidence>
<feature type="domain" description="Copper resistance protein D" evidence="7">
    <location>
        <begin position="173"/>
        <end position="268"/>
    </location>
</feature>
<name>D3FTQ3_ALKPO</name>
<feature type="transmembrane region" description="Helical" evidence="6">
    <location>
        <begin position="216"/>
        <end position="236"/>
    </location>
</feature>
<dbReference type="PANTHER" id="PTHR34820:SF4">
    <property type="entry name" value="INNER MEMBRANE PROTEIN YEBZ"/>
    <property type="match status" value="1"/>
</dbReference>
<dbReference type="RefSeq" id="WP_012959246.1">
    <property type="nucleotide sequence ID" value="NC_013791.2"/>
</dbReference>
<protein>
    <submittedName>
        <fullName evidence="8">Copper resistance domain protein</fullName>
    </submittedName>
</protein>
<dbReference type="KEGG" id="bpf:BpOF4_19225"/>
<feature type="transmembrane region" description="Helical" evidence="6">
    <location>
        <begin position="307"/>
        <end position="325"/>
    </location>
</feature>
<keyword evidence="3 6" id="KW-0812">Transmembrane</keyword>
<feature type="transmembrane region" description="Helical" evidence="6">
    <location>
        <begin position="6"/>
        <end position="26"/>
    </location>
</feature>
<feature type="transmembrane region" description="Helical" evidence="6">
    <location>
        <begin position="337"/>
        <end position="355"/>
    </location>
</feature>
<organism evidence="8 9">
    <name type="scientific">Alkalihalophilus pseudofirmus (strain ATCC BAA-2126 / JCM 17055 / OF4)</name>
    <name type="common">Bacillus pseudofirmus</name>
    <dbReference type="NCBI Taxonomy" id="398511"/>
    <lineage>
        <taxon>Bacteria</taxon>
        <taxon>Bacillati</taxon>
        <taxon>Bacillota</taxon>
        <taxon>Bacilli</taxon>
        <taxon>Bacillales</taxon>
        <taxon>Bacillaceae</taxon>
        <taxon>Alkalihalophilus</taxon>
    </lineage>
</organism>
<feature type="transmembrane region" description="Helical" evidence="6">
    <location>
        <begin position="140"/>
        <end position="163"/>
    </location>
</feature>
<feature type="transmembrane region" description="Helical" evidence="6">
    <location>
        <begin position="248"/>
        <end position="269"/>
    </location>
</feature>
<keyword evidence="2" id="KW-1003">Cell membrane</keyword>
<feature type="transmembrane region" description="Helical" evidence="6">
    <location>
        <begin position="175"/>
        <end position="196"/>
    </location>
</feature>
<keyword evidence="4 6" id="KW-1133">Transmembrane helix</keyword>
<dbReference type="InterPro" id="IPR032694">
    <property type="entry name" value="CopC/D"/>
</dbReference>
<evidence type="ECO:0000256" key="6">
    <source>
        <dbReference type="SAM" id="Phobius"/>
    </source>
</evidence>
<evidence type="ECO:0000256" key="3">
    <source>
        <dbReference type="ARBA" id="ARBA00022692"/>
    </source>
</evidence>
<evidence type="ECO:0000313" key="9">
    <source>
        <dbReference type="Proteomes" id="UP000001544"/>
    </source>
</evidence>
<dbReference type="GO" id="GO:0005886">
    <property type="term" value="C:plasma membrane"/>
    <property type="evidence" value="ECO:0007669"/>
    <property type="project" value="UniProtKB-SubCell"/>
</dbReference>
<dbReference type="Pfam" id="PF05425">
    <property type="entry name" value="CopD"/>
    <property type="match status" value="1"/>
</dbReference>
<dbReference type="AlphaFoldDB" id="D3FTQ3"/>
<evidence type="ECO:0000256" key="1">
    <source>
        <dbReference type="ARBA" id="ARBA00004651"/>
    </source>
</evidence>
<reference evidence="8 9" key="1">
    <citation type="journal article" date="2011" name="Environ. Microbiol.">
        <title>Genome of alkaliphilic Bacillus pseudofirmus OF4 reveals adaptations that support the ability to grow in an external pH range from 7.5 to 11.4.</title>
        <authorList>
            <person name="Janto B."/>
            <person name="Ahmed A."/>
            <person name="Ito M."/>
            <person name="Liu J."/>
            <person name="Hicks D.B."/>
            <person name="Pagni S."/>
            <person name="Fackelmayer O.J."/>
            <person name="Smith T.A."/>
            <person name="Earl J."/>
            <person name="Elbourne L.D."/>
            <person name="Hassan K."/>
            <person name="Paulsen I.T."/>
            <person name="Kolsto A.B."/>
            <person name="Tourasse N.J."/>
            <person name="Ehrlich G.D."/>
            <person name="Boissy R."/>
            <person name="Ivey D.M."/>
            <person name="Li G."/>
            <person name="Xue Y."/>
            <person name="Ma Y."/>
            <person name="Hu F.Z."/>
            <person name="Krulwich T.A."/>
        </authorList>
    </citation>
    <scope>NUCLEOTIDE SEQUENCE [LARGE SCALE GENOMIC DNA]</scope>
    <source>
        <strain evidence="9">ATCC BAA-2126 / JCM 17055 / OF4</strain>
    </source>
</reference>
<proteinExistence type="predicted"/>
<dbReference type="eggNOG" id="COG1276">
    <property type="taxonomic scope" value="Bacteria"/>
</dbReference>
<dbReference type="HOGENOM" id="CLU_037500_0_0_9"/>
<feature type="transmembrane region" description="Helical" evidence="6">
    <location>
        <begin position="79"/>
        <end position="101"/>
    </location>
</feature>
<dbReference type="PANTHER" id="PTHR34820">
    <property type="entry name" value="INNER MEMBRANE PROTEIN YEBZ"/>
    <property type="match status" value="1"/>
</dbReference>
<dbReference type="Proteomes" id="UP000001544">
    <property type="component" value="Chromosome"/>
</dbReference>
<feature type="transmembrane region" description="Helical" evidence="6">
    <location>
        <begin position="38"/>
        <end position="59"/>
    </location>
</feature>
<comment type="subcellular location">
    <subcellularLocation>
        <location evidence="1">Cell membrane</location>
        <topology evidence="1">Multi-pass membrane protein</topology>
    </subcellularLocation>
</comment>
<accession>D3FTQ3</accession>
<dbReference type="EMBL" id="CP001878">
    <property type="protein sequence ID" value="ADC51884.1"/>
    <property type="molecule type" value="Genomic_DNA"/>
</dbReference>
<evidence type="ECO:0000256" key="5">
    <source>
        <dbReference type="ARBA" id="ARBA00023136"/>
    </source>
</evidence>
<feature type="transmembrane region" description="Helical" evidence="6">
    <location>
        <begin position="108"/>
        <end position="128"/>
    </location>
</feature>
<evidence type="ECO:0000256" key="4">
    <source>
        <dbReference type="ARBA" id="ARBA00022989"/>
    </source>
</evidence>
<dbReference type="InterPro" id="IPR008457">
    <property type="entry name" value="Cu-R_CopD_dom"/>
</dbReference>
<evidence type="ECO:0000259" key="7">
    <source>
        <dbReference type="Pfam" id="PF05425"/>
    </source>
</evidence>
<keyword evidence="9" id="KW-1185">Reference proteome</keyword>
<gene>
    <name evidence="8" type="ordered locus">BpOF4_19225</name>
</gene>
<sequence length="539" mass="60253">MISLSNVVLSFAFLILTGYHLLALIPEGKRAAIDVPRWLLLLLTGLIPFMLLAPVWNILTVLVTQFQVSWVEALYTVFLSYSSGQAAWLSVLTAVVLFVLTIRNSGSVYMKVSALLLVLILIALSGWASHAASLTGLSGFIANTGHLLGVSAWIGVLFVLGWCGKHLTDVKAFSAWFSPLALVSVTLIIGSGFLLMGEIVPEYVNAWMLTYGQLLLIKHILFIPLLLFGAHHIWLIRKSNNQINLGKLQMTFRIEALIAFIIIAISAFMTEETPPHEVIQTLQTENTSFLFELFQQQPLLVNQTLQLEWNMLSVSLIALSFVFFLTASRWLTGRVKVWSAMASLFVFCFLFYTGLMQSVLAVDTAVDETIYETKIEAIEASYASDSIVSLLAAEELDEHRVMTIYTVNDQDLVAEVLEATSDGYKRLPAAMLTVGGTAVTDEDQKIRTFRVQHGNWHDEAYKYTYVTFGMIKKPVDVARVQIHYEGGSYIAELENHVFINKVSSQELWNDQHPIDFLSDDGSVIETYARQVMEEGVYCH</sequence>
<keyword evidence="5 6" id="KW-0472">Membrane</keyword>
<dbReference type="STRING" id="398511.BpOF4_19225"/>
<dbReference type="GO" id="GO:0006825">
    <property type="term" value="P:copper ion transport"/>
    <property type="evidence" value="ECO:0007669"/>
    <property type="project" value="InterPro"/>
</dbReference>
<evidence type="ECO:0000313" key="8">
    <source>
        <dbReference type="EMBL" id="ADC51884.1"/>
    </source>
</evidence>